<dbReference type="OrthoDB" id="2440324at2759"/>
<sequence>KEFGIGKSTVQGILVKSSKWLSINEVSIEGMQKRERPIKWQSLEDALWLWVVKHGEAASAPNQELVDEERLSIQEELARWKLDDIFNADETGLFWAMEPPRTLSDRKLSGHKANKSRVAVLLITNVNEYIPIDDYSLTDDAWDDEEIIARAIGLQCDAKDESSVKEDKISFKEGETILNRALLFLEQQGDSFS</sequence>
<protein>
    <submittedName>
        <fullName evidence="1">4235_t:CDS:1</fullName>
    </submittedName>
</protein>
<proteinExistence type="predicted"/>
<evidence type="ECO:0000313" key="2">
    <source>
        <dbReference type="Proteomes" id="UP000789739"/>
    </source>
</evidence>
<gene>
    <name evidence="1" type="ORF">PBRASI_LOCUS11013</name>
</gene>
<feature type="non-terminal residue" evidence="1">
    <location>
        <position position="193"/>
    </location>
</feature>
<dbReference type="AlphaFoldDB" id="A0A9N9E8W2"/>
<keyword evidence="2" id="KW-1185">Reference proteome</keyword>
<comment type="caution">
    <text evidence="1">The sequence shown here is derived from an EMBL/GenBank/DDBJ whole genome shotgun (WGS) entry which is preliminary data.</text>
</comment>
<accession>A0A9N9E8W2</accession>
<feature type="non-terminal residue" evidence="1">
    <location>
        <position position="1"/>
    </location>
</feature>
<dbReference type="EMBL" id="CAJVPI010004116">
    <property type="protein sequence ID" value="CAG8665318.1"/>
    <property type="molecule type" value="Genomic_DNA"/>
</dbReference>
<organism evidence="1 2">
    <name type="scientific">Paraglomus brasilianum</name>
    <dbReference type="NCBI Taxonomy" id="144538"/>
    <lineage>
        <taxon>Eukaryota</taxon>
        <taxon>Fungi</taxon>
        <taxon>Fungi incertae sedis</taxon>
        <taxon>Mucoromycota</taxon>
        <taxon>Glomeromycotina</taxon>
        <taxon>Glomeromycetes</taxon>
        <taxon>Paraglomerales</taxon>
        <taxon>Paraglomeraceae</taxon>
        <taxon>Paraglomus</taxon>
    </lineage>
</organism>
<name>A0A9N9E8W2_9GLOM</name>
<reference evidence="1" key="1">
    <citation type="submission" date="2021-06" db="EMBL/GenBank/DDBJ databases">
        <authorList>
            <person name="Kallberg Y."/>
            <person name="Tangrot J."/>
            <person name="Rosling A."/>
        </authorList>
    </citation>
    <scope>NUCLEOTIDE SEQUENCE</scope>
    <source>
        <strain evidence="1">BR232B</strain>
    </source>
</reference>
<evidence type="ECO:0000313" key="1">
    <source>
        <dbReference type="EMBL" id="CAG8665318.1"/>
    </source>
</evidence>
<dbReference type="Proteomes" id="UP000789739">
    <property type="component" value="Unassembled WGS sequence"/>
</dbReference>